<evidence type="ECO:0000259" key="11">
    <source>
        <dbReference type="Pfam" id="PF02518"/>
    </source>
</evidence>
<evidence type="ECO:0000313" key="15">
    <source>
        <dbReference type="Proteomes" id="UP000831460"/>
    </source>
</evidence>
<gene>
    <name evidence="14" type="ORF">MTP09_06565</name>
</gene>
<feature type="transmembrane region" description="Helical" evidence="10">
    <location>
        <begin position="109"/>
        <end position="132"/>
    </location>
</feature>
<dbReference type="Gene3D" id="3.30.565.10">
    <property type="entry name" value="Histidine kinase-like ATPase, C-terminal domain"/>
    <property type="match status" value="1"/>
</dbReference>
<evidence type="ECO:0000256" key="1">
    <source>
        <dbReference type="ARBA" id="ARBA00000085"/>
    </source>
</evidence>
<feature type="transmembrane region" description="Helical" evidence="10">
    <location>
        <begin position="170"/>
        <end position="194"/>
    </location>
</feature>
<accession>A0ABY4C0L3</accession>
<protein>
    <recommendedName>
        <fullName evidence="2">histidine kinase</fullName>
        <ecNumber evidence="2">2.7.13.3</ecNumber>
    </recommendedName>
</protein>
<feature type="domain" description="Histidine kinase/HSP90-like ATPase" evidence="11">
    <location>
        <begin position="363"/>
        <end position="408"/>
    </location>
</feature>
<name>A0ABY4C0L3_9FLAO</name>
<dbReference type="Pfam" id="PF07730">
    <property type="entry name" value="HisKA_3"/>
    <property type="match status" value="1"/>
</dbReference>
<keyword evidence="7" id="KW-0067">ATP-binding</keyword>
<dbReference type="InterPro" id="IPR011623">
    <property type="entry name" value="7TMR_DISM_rcpt_extracell_dom1"/>
</dbReference>
<evidence type="ECO:0000259" key="13">
    <source>
        <dbReference type="Pfam" id="PF07730"/>
    </source>
</evidence>
<feature type="transmembrane region" description="Helical" evidence="10">
    <location>
        <begin position="200"/>
        <end position="220"/>
    </location>
</feature>
<keyword evidence="9" id="KW-0175">Coiled coil</keyword>
<evidence type="ECO:0000256" key="7">
    <source>
        <dbReference type="ARBA" id="ARBA00022840"/>
    </source>
</evidence>
<dbReference type="Pfam" id="PF02518">
    <property type="entry name" value="HATPase_c"/>
    <property type="match status" value="1"/>
</dbReference>
<keyword evidence="15" id="KW-1185">Reference proteome</keyword>
<evidence type="ECO:0000256" key="10">
    <source>
        <dbReference type="SAM" id="Phobius"/>
    </source>
</evidence>
<dbReference type="Proteomes" id="UP000831460">
    <property type="component" value="Chromosome"/>
</dbReference>
<feature type="domain" description="Signal transduction histidine kinase subgroup 3 dimerisation and phosphoacceptor" evidence="13">
    <location>
        <begin position="258"/>
        <end position="321"/>
    </location>
</feature>
<keyword evidence="10" id="KW-1133">Transmembrane helix</keyword>
<dbReference type="InterPro" id="IPR050482">
    <property type="entry name" value="Sensor_HK_TwoCompSys"/>
</dbReference>
<evidence type="ECO:0000313" key="14">
    <source>
        <dbReference type="EMBL" id="UOE42295.1"/>
    </source>
</evidence>
<dbReference type="GO" id="GO:0016301">
    <property type="term" value="F:kinase activity"/>
    <property type="evidence" value="ECO:0007669"/>
    <property type="project" value="UniProtKB-KW"/>
</dbReference>
<keyword evidence="10" id="KW-0812">Transmembrane</keyword>
<dbReference type="PANTHER" id="PTHR24421">
    <property type="entry name" value="NITRATE/NITRITE SENSOR PROTEIN NARX-RELATED"/>
    <property type="match status" value="1"/>
</dbReference>
<dbReference type="SUPFAM" id="SSF55874">
    <property type="entry name" value="ATPase domain of HSP90 chaperone/DNA topoisomerase II/histidine kinase"/>
    <property type="match status" value="1"/>
</dbReference>
<sequence>MGDFIWAMAVSFQTLFIILSGVIYVYTREKSFKYYGLYNVFLIIYLLSRYDPVYDAFEGFVGNWLARRNARIFTNILFFYVQVLFYNFYTIFALYFLDFDKHIKKYFKGVVQILRALFFFFLIFGVFCFFIKDEDLYISFYTFLYLPVMLSIFVPTVIRAIKYSGKHKNYFLIGVTTFVAFALVAFVGSFVPSLNMENPIAFFFLGIVIETLFFSLGLAYKVKILNDDKNRVYNEITRHKHQQQVSKLQGLLEGEEAERKRLAQELHDGIAGDLTAMRYQLSFIDMQKETPENADVIKELAQIVERSSVQIREISHNLSPSSITNFGLIKAVENYCTKIEKHSPLKIHFHVEEESPDISERYETHIYRIVQELMNNIIKHSGATDAFLEINFEDPNLTINVKDNGKGFLFDENTDGIGFSNINSRIKF</sequence>
<dbReference type="PANTHER" id="PTHR24421:SF10">
    <property type="entry name" value="NITRATE_NITRITE SENSOR PROTEIN NARQ"/>
    <property type="match status" value="1"/>
</dbReference>
<keyword evidence="6 14" id="KW-0418">Kinase</keyword>
<feature type="domain" description="7TM-DISM receptor extracellular" evidence="12">
    <location>
        <begin position="4"/>
        <end position="221"/>
    </location>
</feature>
<dbReference type="InterPro" id="IPR011712">
    <property type="entry name" value="Sig_transdc_His_kin_sub3_dim/P"/>
</dbReference>
<dbReference type="InterPro" id="IPR036890">
    <property type="entry name" value="HATPase_C_sf"/>
</dbReference>
<evidence type="ECO:0000256" key="8">
    <source>
        <dbReference type="ARBA" id="ARBA00023012"/>
    </source>
</evidence>
<evidence type="ECO:0000256" key="2">
    <source>
        <dbReference type="ARBA" id="ARBA00012438"/>
    </source>
</evidence>
<feature type="coiled-coil region" evidence="9">
    <location>
        <begin position="238"/>
        <end position="265"/>
    </location>
</feature>
<keyword evidence="4" id="KW-0808">Transferase</keyword>
<evidence type="ECO:0000256" key="5">
    <source>
        <dbReference type="ARBA" id="ARBA00022741"/>
    </source>
</evidence>
<dbReference type="Pfam" id="PF07695">
    <property type="entry name" value="7TMR-DISM_7TM"/>
    <property type="match status" value="1"/>
</dbReference>
<keyword evidence="8" id="KW-0902">Two-component regulatory system</keyword>
<evidence type="ECO:0000256" key="9">
    <source>
        <dbReference type="SAM" id="Coils"/>
    </source>
</evidence>
<dbReference type="InterPro" id="IPR003594">
    <property type="entry name" value="HATPase_dom"/>
</dbReference>
<feature type="transmembrane region" description="Helical" evidence="10">
    <location>
        <begin position="138"/>
        <end position="158"/>
    </location>
</feature>
<feature type="transmembrane region" description="Helical" evidence="10">
    <location>
        <begin position="34"/>
        <end position="52"/>
    </location>
</feature>
<keyword evidence="10" id="KW-0472">Membrane</keyword>
<keyword evidence="3" id="KW-0597">Phosphoprotein</keyword>
<dbReference type="Gene3D" id="1.20.5.1930">
    <property type="match status" value="1"/>
</dbReference>
<reference evidence="14 15" key="1">
    <citation type="submission" date="2022-03" db="EMBL/GenBank/DDBJ databases">
        <title>Chryseobacterium sp. isolated from particulate matters in swine house.</title>
        <authorList>
            <person name="Won M."/>
            <person name="Kim S.-J."/>
            <person name="Kwon S.-W."/>
        </authorList>
    </citation>
    <scope>NUCLEOTIDE SEQUENCE [LARGE SCALE GENOMIC DNA]</scope>
    <source>
        <strain evidence="14 15">SC2-2</strain>
    </source>
</reference>
<comment type="catalytic activity">
    <reaction evidence="1">
        <text>ATP + protein L-histidine = ADP + protein N-phospho-L-histidine.</text>
        <dbReference type="EC" id="2.7.13.3"/>
    </reaction>
</comment>
<evidence type="ECO:0000259" key="12">
    <source>
        <dbReference type="Pfam" id="PF07695"/>
    </source>
</evidence>
<feature type="transmembrane region" description="Helical" evidence="10">
    <location>
        <begin position="6"/>
        <end position="27"/>
    </location>
</feature>
<organism evidence="14 15">
    <name type="scientific">Chryseobacterium suipulveris</name>
    <dbReference type="NCBI Taxonomy" id="2929800"/>
    <lineage>
        <taxon>Bacteria</taxon>
        <taxon>Pseudomonadati</taxon>
        <taxon>Bacteroidota</taxon>
        <taxon>Flavobacteriia</taxon>
        <taxon>Flavobacteriales</taxon>
        <taxon>Weeksellaceae</taxon>
        <taxon>Chryseobacterium group</taxon>
        <taxon>Chryseobacterium</taxon>
    </lineage>
</organism>
<evidence type="ECO:0000256" key="4">
    <source>
        <dbReference type="ARBA" id="ARBA00022679"/>
    </source>
</evidence>
<evidence type="ECO:0000256" key="6">
    <source>
        <dbReference type="ARBA" id="ARBA00022777"/>
    </source>
</evidence>
<proteinExistence type="predicted"/>
<evidence type="ECO:0000256" key="3">
    <source>
        <dbReference type="ARBA" id="ARBA00022553"/>
    </source>
</evidence>
<dbReference type="EMBL" id="CP094532">
    <property type="protein sequence ID" value="UOE42295.1"/>
    <property type="molecule type" value="Genomic_DNA"/>
</dbReference>
<keyword evidence="5" id="KW-0547">Nucleotide-binding</keyword>
<dbReference type="EC" id="2.7.13.3" evidence="2"/>
<feature type="transmembrane region" description="Helical" evidence="10">
    <location>
        <begin position="72"/>
        <end position="97"/>
    </location>
</feature>
<dbReference type="RefSeq" id="WP_243551319.1">
    <property type="nucleotide sequence ID" value="NZ_CP094532.1"/>
</dbReference>